<protein>
    <recommendedName>
        <fullName evidence="1">Trimethylguanosine synthase</fullName>
    </recommendedName>
    <alternativeName>
        <fullName evidence="7">Cap-specific guanine-N(2) methyltransferase</fullName>
    </alternativeName>
</protein>
<evidence type="ECO:0000313" key="8">
    <source>
        <dbReference type="EMBL" id="EOY26163.1"/>
    </source>
</evidence>
<evidence type="ECO:0000256" key="7">
    <source>
        <dbReference type="ARBA" id="ARBA00049790"/>
    </source>
</evidence>
<dbReference type="PANTHER" id="PTHR14741">
    <property type="entry name" value="S-ADENOSYLMETHIONINE-DEPENDENT METHYLTRANSFERASE RELATED"/>
    <property type="match status" value="1"/>
</dbReference>
<organism evidence="8 9">
    <name type="scientific">Theobroma cacao</name>
    <name type="common">Cacao</name>
    <name type="synonym">Cocoa</name>
    <dbReference type="NCBI Taxonomy" id="3641"/>
    <lineage>
        <taxon>Eukaryota</taxon>
        <taxon>Viridiplantae</taxon>
        <taxon>Streptophyta</taxon>
        <taxon>Embryophyta</taxon>
        <taxon>Tracheophyta</taxon>
        <taxon>Spermatophyta</taxon>
        <taxon>Magnoliopsida</taxon>
        <taxon>eudicotyledons</taxon>
        <taxon>Gunneridae</taxon>
        <taxon>Pentapetalae</taxon>
        <taxon>rosids</taxon>
        <taxon>malvids</taxon>
        <taxon>Malvales</taxon>
        <taxon>Malvaceae</taxon>
        <taxon>Byttnerioideae</taxon>
        <taxon>Theobroma</taxon>
    </lineage>
</organism>
<reference evidence="8 9" key="1">
    <citation type="journal article" date="2013" name="Genome Biol.">
        <title>The genome sequence of the most widely cultivated cacao type and its use to identify candidate genes regulating pod color.</title>
        <authorList>
            <person name="Motamayor J.C."/>
            <person name="Mockaitis K."/>
            <person name="Schmutz J."/>
            <person name="Haiminen N."/>
            <person name="Iii D.L."/>
            <person name="Cornejo O."/>
            <person name="Findley S.D."/>
            <person name="Zheng P."/>
            <person name="Utro F."/>
            <person name="Royaert S."/>
            <person name="Saski C."/>
            <person name="Jenkins J."/>
            <person name="Podicheti R."/>
            <person name="Zhao M."/>
            <person name="Scheffler B.E."/>
            <person name="Stack J.C."/>
            <person name="Feltus F.A."/>
            <person name="Mustiga G.M."/>
            <person name="Amores F."/>
            <person name="Phillips W."/>
            <person name="Marelli J.P."/>
            <person name="May G.D."/>
            <person name="Shapiro H."/>
            <person name="Ma J."/>
            <person name="Bustamante C.D."/>
            <person name="Schnell R.J."/>
            <person name="Main D."/>
            <person name="Gilbert D."/>
            <person name="Parida L."/>
            <person name="Kuhn D.N."/>
        </authorList>
    </citation>
    <scope>NUCLEOTIDE SEQUENCE [LARGE SCALE GENOMIC DNA]</scope>
    <source>
        <strain evidence="9">cv. Matina 1-6</strain>
    </source>
</reference>
<evidence type="ECO:0000256" key="1">
    <source>
        <dbReference type="ARBA" id="ARBA00018517"/>
    </source>
</evidence>
<dbReference type="InParanoid" id="A0A061G9V6"/>
<comment type="similarity">
    <text evidence="2">Belongs to the methyltransferase superfamily. Trimethylguanosine synthase family.</text>
</comment>
<comment type="catalytic activity">
    <reaction evidence="5">
        <text>a 5'-end (N(2),N(7)-dimethyl 5'-triphosphoguanosine)-ribonucleoside in snRNA + S-adenosyl-L-methionine = a 5'-end (N(2),N(2),N(7)-trimethyl 5'-triphosphoguanosine)-ribonucleoside in snRNA + S-adenosyl-L-homocysteine + H(+)</text>
        <dbReference type="Rhea" id="RHEA:78479"/>
        <dbReference type="Rhea" id="RHEA-COMP:19087"/>
        <dbReference type="Rhea" id="RHEA-COMP:19089"/>
        <dbReference type="ChEBI" id="CHEBI:15378"/>
        <dbReference type="ChEBI" id="CHEBI:57856"/>
        <dbReference type="ChEBI" id="CHEBI:59789"/>
        <dbReference type="ChEBI" id="CHEBI:167623"/>
        <dbReference type="ChEBI" id="CHEBI:172880"/>
    </reaction>
    <physiologicalReaction direction="left-to-right" evidence="5">
        <dbReference type="Rhea" id="RHEA:78480"/>
    </physiologicalReaction>
</comment>
<evidence type="ECO:0000256" key="4">
    <source>
        <dbReference type="ARBA" id="ARBA00048740"/>
    </source>
</evidence>
<dbReference type="OMA" id="HRHINKK"/>
<comment type="catalytic activity">
    <reaction evidence="4">
        <text>a 5'-end (N(7)-methyl 5'-triphosphoguanosine)-ribonucleoside in snoRNA + S-adenosyl-L-methionine = a 5'-end (N(2),N(7)-dimethyl 5'-triphosphoguanosine)-ribonucleoside in snoRNA + S-adenosyl-L-homocysteine + H(+)</text>
        <dbReference type="Rhea" id="RHEA:78475"/>
        <dbReference type="Rhea" id="RHEA-COMP:19086"/>
        <dbReference type="Rhea" id="RHEA-COMP:19088"/>
        <dbReference type="ChEBI" id="CHEBI:15378"/>
        <dbReference type="ChEBI" id="CHEBI:57856"/>
        <dbReference type="ChEBI" id="CHEBI:59789"/>
        <dbReference type="ChEBI" id="CHEBI:156461"/>
        <dbReference type="ChEBI" id="CHEBI:172880"/>
    </reaction>
    <physiologicalReaction direction="left-to-right" evidence="4">
        <dbReference type="Rhea" id="RHEA:78476"/>
    </physiologicalReaction>
</comment>
<keyword evidence="8" id="KW-0808">Transferase</keyword>
<dbReference type="EMBL" id="CM001884">
    <property type="protein sequence ID" value="EOY26163.1"/>
    <property type="molecule type" value="Genomic_DNA"/>
</dbReference>
<sequence length="196" mass="22189">MINVMSAHNHRHINKKNTTSSKSISYWLGQNTILSYLTMLRQNDKLQGQPKLLLFDGGGKKKQGKKKGKEKGIITPLIKKFWFQRYSLFSKYGKGIKIDEDGWYSVTPEEITIKHNEKCDGGGLVIDFFFGVSGNAIQFARLCSFVIAIYVDPQKVELAINNARVYGVEDYIDFIVGDFLQLVPSLKGDMVFLSLP</sequence>
<comment type="catalytic activity">
    <reaction evidence="3">
        <text>a 5'-end (N(2),N(7)-dimethyl 5'-triphosphoguanosine)-ribonucleoside in snoRNA + S-adenosyl-L-methionine = a 5'-end (N(2),N(2),N(7)-trimethyl 5'-triphosphoguanosine)-ribonucleoside in snoRNA + S-adenosyl-L-homocysteine + H(+)</text>
        <dbReference type="Rhea" id="RHEA:78507"/>
        <dbReference type="Rhea" id="RHEA-COMP:19088"/>
        <dbReference type="Rhea" id="RHEA-COMP:19090"/>
        <dbReference type="ChEBI" id="CHEBI:15378"/>
        <dbReference type="ChEBI" id="CHEBI:57856"/>
        <dbReference type="ChEBI" id="CHEBI:59789"/>
        <dbReference type="ChEBI" id="CHEBI:167623"/>
        <dbReference type="ChEBI" id="CHEBI:172880"/>
    </reaction>
    <physiologicalReaction direction="left-to-right" evidence="3">
        <dbReference type="Rhea" id="RHEA:78508"/>
    </physiologicalReaction>
</comment>
<dbReference type="AlphaFoldDB" id="A0A061G9V6"/>
<evidence type="ECO:0000256" key="2">
    <source>
        <dbReference type="ARBA" id="ARBA00025783"/>
    </source>
</evidence>
<dbReference type="SUPFAM" id="SSF53335">
    <property type="entry name" value="S-adenosyl-L-methionine-dependent methyltransferases"/>
    <property type="match status" value="1"/>
</dbReference>
<evidence type="ECO:0000313" key="9">
    <source>
        <dbReference type="Proteomes" id="UP000026915"/>
    </source>
</evidence>
<evidence type="ECO:0000256" key="3">
    <source>
        <dbReference type="ARBA" id="ARBA00047418"/>
    </source>
</evidence>
<dbReference type="PANTHER" id="PTHR14741:SF41">
    <property type="entry name" value="TRIMETHYLGUANOSINE SYNTHASE"/>
    <property type="match status" value="1"/>
</dbReference>
<dbReference type="FunCoup" id="A0A061G9V6">
    <property type="interactions" value="314"/>
</dbReference>
<keyword evidence="8" id="KW-0489">Methyltransferase</keyword>
<dbReference type="Gene3D" id="3.40.50.150">
    <property type="entry name" value="Vaccinia Virus protein VP39"/>
    <property type="match status" value="1"/>
</dbReference>
<name>A0A061G9V6_THECC</name>
<dbReference type="Pfam" id="PF09445">
    <property type="entry name" value="Methyltransf_15"/>
    <property type="match status" value="1"/>
</dbReference>
<dbReference type="GO" id="GO:0036261">
    <property type="term" value="P:7-methylguanosine cap hypermethylation"/>
    <property type="evidence" value="ECO:0007669"/>
    <property type="project" value="InterPro"/>
</dbReference>
<dbReference type="HOGENOM" id="CLU_1417442_0_0_1"/>
<accession>A0A061G9V6</accession>
<dbReference type="STRING" id="3641.A0A061G9V6"/>
<dbReference type="Proteomes" id="UP000026915">
    <property type="component" value="Chromosome 6"/>
</dbReference>
<dbReference type="GO" id="GO:0008168">
    <property type="term" value="F:methyltransferase activity"/>
    <property type="evidence" value="ECO:0007669"/>
    <property type="project" value="UniProtKB-KW"/>
</dbReference>
<dbReference type="eggNOG" id="KOG2730">
    <property type="taxonomic scope" value="Eukaryota"/>
</dbReference>
<dbReference type="InterPro" id="IPR029063">
    <property type="entry name" value="SAM-dependent_MTases_sf"/>
</dbReference>
<evidence type="ECO:0000256" key="6">
    <source>
        <dbReference type="ARBA" id="ARBA00049075"/>
    </source>
</evidence>
<gene>
    <name evidence="8" type="ORF">TCM_027582</name>
</gene>
<evidence type="ECO:0000256" key="5">
    <source>
        <dbReference type="ARBA" id="ARBA00048763"/>
    </source>
</evidence>
<keyword evidence="9" id="KW-1185">Reference proteome</keyword>
<dbReference type="Gramene" id="EOY26163">
    <property type="protein sequence ID" value="EOY26163"/>
    <property type="gene ID" value="TCM_027582"/>
</dbReference>
<comment type="catalytic activity">
    <reaction evidence="6">
        <text>a 5'-end (N(7)-methyl 5'-triphosphoguanosine)-ribonucleoside in snRNA + S-adenosyl-L-methionine = a 5'-end (N(2),N(7)-dimethyl 5'-triphosphoguanosine)-ribonucleoside in snRNA + S-adenosyl-L-homocysteine + H(+)</text>
        <dbReference type="Rhea" id="RHEA:78471"/>
        <dbReference type="Rhea" id="RHEA-COMP:19085"/>
        <dbReference type="Rhea" id="RHEA-COMP:19087"/>
        <dbReference type="ChEBI" id="CHEBI:15378"/>
        <dbReference type="ChEBI" id="CHEBI:57856"/>
        <dbReference type="ChEBI" id="CHEBI:59789"/>
        <dbReference type="ChEBI" id="CHEBI:156461"/>
        <dbReference type="ChEBI" id="CHEBI:172880"/>
    </reaction>
    <physiologicalReaction direction="left-to-right" evidence="6">
        <dbReference type="Rhea" id="RHEA:78472"/>
    </physiologicalReaction>
</comment>
<proteinExistence type="inferred from homology"/>
<dbReference type="InterPro" id="IPR019012">
    <property type="entry name" value="RNA_cap_Gua-N2-MeTrfase"/>
</dbReference>